<reference evidence="1" key="1">
    <citation type="journal article" date="2014" name="Int. J. Syst. Evol. Microbiol.">
        <title>Complete genome sequence of Corynebacterium casei LMG S-19264T (=DSM 44701T), isolated from a smear-ripened cheese.</title>
        <authorList>
            <consortium name="US DOE Joint Genome Institute (JGI-PGF)"/>
            <person name="Walter F."/>
            <person name="Albersmeier A."/>
            <person name="Kalinowski J."/>
            <person name="Ruckert C."/>
        </authorList>
    </citation>
    <scope>NUCLEOTIDE SEQUENCE</scope>
    <source>
        <strain evidence="1">JCM 4646</strain>
    </source>
</reference>
<evidence type="ECO:0000313" key="2">
    <source>
        <dbReference type="Proteomes" id="UP000617734"/>
    </source>
</evidence>
<dbReference type="AlphaFoldDB" id="A0A919G7D2"/>
<protein>
    <submittedName>
        <fullName evidence="1">Uncharacterized protein</fullName>
    </submittedName>
</protein>
<proteinExistence type="predicted"/>
<evidence type="ECO:0000313" key="1">
    <source>
        <dbReference type="EMBL" id="GHH79109.1"/>
    </source>
</evidence>
<comment type="caution">
    <text evidence="1">The sequence shown here is derived from an EMBL/GenBank/DDBJ whole genome shotgun (WGS) entry which is preliminary data.</text>
</comment>
<dbReference type="RefSeq" id="WP_229927808.1">
    <property type="nucleotide sequence ID" value="NZ_BNBO01000040.1"/>
</dbReference>
<dbReference type="Pfam" id="PF10898">
    <property type="entry name" value="DUF2716"/>
    <property type="match status" value="1"/>
</dbReference>
<name>A0A919G7D2_9ACTN</name>
<dbReference type="EMBL" id="BNBO01000040">
    <property type="protein sequence ID" value="GHH79109.1"/>
    <property type="molecule type" value="Genomic_DNA"/>
</dbReference>
<gene>
    <name evidence="1" type="ORF">GCM10018781_56410</name>
</gene>
<reference evidence="1" key="2">
    <citation type="submission" date="2020-09" db="EMBL/GenBank/DDBJ databases">
        <authorList>
            <person name="Sun Q."/>
            <person name="Ohkuma M."/>
        </authorList>
    </citation>
    <scope>NUCLEOTIDE SEQUENCE</scope>
    <source>
        <strain evidence="1">JCM 4646</strain>
    </source>
</reference>
<dbReference type="GeneID" id="95355992"/>
<organism evidence="1 2">
    <name type="scientific">Kitasatospora indigofera</name>
    <dbReference type="NCBI Taxonomy" id="67307"/>
    <lineage>
        <taxon>Bacteria</taxon>
        <taxon>Bacillati</taxon>
        <taxon>Actinomycetota</taxon>
        <taxon>Actinomycetes</taxon>
        <taxon>Kitasatosporales</taxon>
        <taxon>Streptomycetaceae</taxon>
        <taxon>Kitasatospora</taxon>
    </lineage>
</organism>
<dbReference type="Proteomes" id="UP000617734">
    <property type="component" value="Unassembled WGS sequence"/>
</dbReference>
<dbReference type="InterPro" id="IPR020323">
    <property type="entry name" value="DUF2716"/>
</dbReference>
<accession>A0A919G7D2</accession>
<keyword evidence="2" id="KW-1185">Reference proteome</keyword>
<sequence length="83" mass="9563">MRIRIRRRRKEARPYICAIPGRPPRPGKGTYPDGDYYLHVTDDLRLGTFGHPWEQTLTIWGPTLLAAVAPELTELLGNPIRQR</sequence>